<organism evidence="2 3">
    <name type="scientific">Lasius niger</name>
    <name type="common">Black garden ant</name>
    <dbReference type="NCBI Taxonomy" id="67767"/>
    <lineage>
        <taxon>Eukaryota</taxon>
        <taxon>Metazoa</taxon>
        <taxon>Ecdysozoa</taxon>
        <taxon>Arthropoda</taxon>
        <taxon>Hexapoda</taxon>
        <taxon>Insecta</taxon>
        <taxon>Pterygota</taxon>
        <taxon>Neoptera</taxon>
        <taxon>Endopterygota</taxon>
        <taxon>Hymenoptera</taxon>
        <taxon>Apocrita</taxon>
        <taxon>Aculeata</taxon>
        <taxon>Formicoidea</taxon>
        <taxon>Formicidae</taxon>
        <taxon>Formicinae</taxon>
        <taxon>Lasius</taxon>
        <taxon>Lasius</taxon>
    </lineage>
</organism>
<evidence type="ECO:0000313" key="3">
    <source>
        <dbReference type="Proteomes" id="UP000036403"/>
    </source>
</evidence>
<sequence>MADEGQAQIFAAVGHADVRTKDKGFVRLGAVAQAPEITDGSVIRKETTPVGSIVVSQPDVIVPAPPEDIVSLVAEGSSTALAPPSNGQASAEGIQPVLTGSEDKVSQGDALTQPAPGVPETATQPIATQPVAPVAETSAPSAVSTDAAGSVDQKVLKDEIKKEKADQKAAKKDEKRMDELATASANASSSLMVS</sequence>
<comment type="caution">
    <text evidence="2">The sequence shown here is derived from an EMBL/GenBank/DDBJ whole genome shotgun (WGS) entry which is preliminary data.</text>
</comment>
<evidence type="ECO:0000256" key="1">
    <source>
        <dbReference type="SAM" id="MobiDB-lite"/>
    </source>
</evidence>
<protein>
    <submittedName>
        <fullName evidence="2">Uncharacterized protein</fullName>
    </submittedName>
</protein>
<accession>A0A0J7KHQ9</accession>
<keyword evidence="3" id="KW-1185">Reference proteome</keyword>
<evidence type="ECO:0000313" key="2">
    <source>
        <dbReference type="EMBL" id="KMQ89787.1"/>
    </source>
</evidence>
<dbReference type="PaxDb" id="67767-A0A0J7KHQ9"/>
<proteinExistence type="predicted"/>
<reference evidence="2 3" key="1">
    <citation type="submission" date="2015-04" db="EMBL/GenBank/DDBJ databases">
        <title>Lasius niger genome sequencing.</title>
        <authorList>
            <person name="Konorov E.A."/>
            <person name="Nikitin M.A."/>
            <person name="Kirill M.V."/>
            <person name="Chang P."/>
        </authorList>
    </citation>
    <scope>NUCLEOTIDE SEQUENCE [LARGE SCALE GENOMIC DNA]</scope>
    <source>
        <tissue evidence="2">Whole</tissue>
    </source>
</reference>
<feature type="region of interest" description="Disordered" evidence="1">
    <location>
        <begin position="78"/>
        <end position="194"/>
    </location>
</feature>
<gene>
    <name evidence="2" type="ORF">RF55_10539</name>
</gene>
<dbReference type="EMBL" id="LBMM01007375">
    <property type="protein sequence ID" value="KMQ89787.1"/>
    <property type="molecule type" value="Genomic_DNA"/>
</dbReference>
<dbReference type="AlphaFoldDB" id="A0A0J7KHQ9"/>
<feature type="compositionally biased region" description="Basic and acidic residues" evidence="1">
    <location>
        <begin position="154"/>
        <end position="179"/>
    </location>
</feature>
<dbReference type="Proteomes" id="UP000036403">
    <property type="component" value="Unassembled WGS sequence"/>
</dbReference>
<name>A0A0J7KHQ9_LASNI</name>
<feature type="compositionally biased region" description="Low complexity" evidence="1">
    <location>
        <begin position="181"/>
        <end position="194"/>
    </location>
</feature>
<feature type="compositionally biased region" description="Polar residues" evidence="1">
    <location>
        <begin position="78"/>
        <end position="89"/>
    </location>
</feature>